<feature type="region of interest" description="Disordered" evidence="1">
    <location>
        <begin position="1"/>
        <end position="91"/>
    </location>
</feature>
<accession>A0A2G5SF56</accession>
<comment type="caution">
    <text evidence="2">The sequence shown here is derived from an EMBL/GenBank/DDBJ whole genome shotgun (WGS) entry which is preliminary data.</text>
</comment>
<feature type="compositionally biased region" description="Basic and acidic residues" evidence="1">
    <location>
        <begin position="32"/>
        <end position="51"/>
    </location>
</feature>
<sequence length="91" mass="10187">MDHFTEINTDAQQKLVIDGDEESVTESNGNSQRREDNWSSASESRRRDTTEGFKVPVLPLNIGTLPPDTPRKKISSTTATRSQRFTGVPRP</sequence>
<dbReference type="STRING" id="1611254.A0A2G5SF56"/>
<dbReference type="OrthoDB" id="5903306at2759"/>
<reference evidence="3" key="1">
    <citation type="submission" date="2017-10" db="EMBL/GenBank/DDBJ databases">
        <title>Rapid genome shrinkage in a self-fertile nematode reveals novel sperm competition proteins.</title>
        <authorList>
            <person name="Yin D."/>
            <person name="Schwarz E.M."/>
            <person name="Thomas C.G."/>
            <person name="Felde R.L."/>
            <person name="Korf I.F."/>
            <person name="Cutter A.D."/>
            <person name="Schartner C.M."/>
            <person name="Ralston E.J."/>
            <person name="Meyer B.J."/>
            <person name="Haag E.S."/>
        </authorList>
    </citation>
    <scope>NUCLEOTIDE SEQUENCE [LARGE SCALE GENOMIC DNA]</scope>
    <source>
        <strain evidence="3">JU1422</strain>
    </source>
</reference>
<organism evidence="2 3">
    <name type="scientific">Caenorhabditis nigoni</name>
    <dbReference type="NCBI Taxonomy" id="1611254"/>
    <lineage>
        <taxon>Eukaryota</taxon>
        <taxon>Metazoa</taxon>
        <taxon>Ecdysozoa</taxon>
        <taxon>Nematoda</taxon>
        <taxon>Chromadorea</taxon>
        <taxon>Rhabditida</taxon>
        <taxon>Rhabditina</taxon>
        <taxon>Rhabditomorpha</taxon>
        <taxon>Rhabditoidea</taxon>
        <taxon>Rhabditidae</taxon>
        <taxon>Peloderinae</taxon>
        <taxon>Caenorhabditis</taxon>
    </lineage>
</organism>
<feature type="compositionally biased region" description="Polar residues" evidence="1">
    <location>
        <begin position="75"/>
        <end position="85"/>
    </location>
</feature>
<proteinExistence type="predicted"/>
<keyword evidence="3" id="KW-1185">Reference proteome</keyword>
<protein>
    <submittedName>
        <fullName evidence="2">Uncharacterized protein</fullName>
    </submittedName>
</protein>
<feature type="compositionally biased region" description="Polar residues" evidence="1">
    <location>
        <begin position="1"/>
        <end position="12"/>
    </location>
</feature>
<dbReference type="Proteomes" id="UP000230233">
    <property type="component" value="Unassembled WGS sequence"/>
</dbReference>
<name>A0A2G5SF56_9PELO</name>
<evidence type="ECO:0000313" key="3">
    <source>
        <dbReference type="Proteomes" id="UP000230233"/>
    </source>
</evidence>
<gene>
    <name evidence="2" type="ORF">B9Z55_027697</name>
</gene>
<dbReference type="AlphaFoldDB" id="A0A2G5SF56"/>
<dbReference type="EMBL" id="PDUG01000012">
    <property type="protein sequence ID" value="PIC13592.1"/>
    <property type="molecule type" value="Genomic_DNA"/>
</dbReference>
<evidence type="ECO:0000313" key="2">
    <source>
        <dbReference type="EMBL" id="PIC13592.1"/>
    </source>
</evidence>
<evidence type="ECO:0000256" key="1">
    <source>
        <dbReference type="SAM" id="MobiDB-lite"/>
    </source>
</evidence>